<feature type="region of interest" description="Disordered" evidence="1">
    <location>
        <begin position="730"/>
        <end position="749"/>
    </location>
</feature>
<evidence type="ECO:0000313" key="4">
    <source>
        <dbReference type="Proteomes" id="UP001642464"/>
    </source>
</evidence>
<sequence length="1045" mass="117843">MHLSVDTSLGLSESEPEPDETEWKPAQFNSTLASSITEDISSRRSSKTLKGILALAEQAAEASHSAAMSLESGLHDTLNEMNSFSGIAQTTSEHCSRETKRISADVQQRALALKADDLSDSAESRISVSGIDTGHNDLDPRQWPCIWLEPSILDPLKKLRVSGAQVPGGVHKEVLTQHVAQIDWSVSTRRLVSAAPSRSRPMERASLRATFRLRCAERISPSEVSKDCPVKLVVFDFDETLTLATFMTGNCEYADDEEKDIARVINFESPWVEGSRIAKLQHMLASIKEGADGRHRTLTVLTNNGKGVQAVINMLKIAGLDTYFSAVWTMPWRQYMPNGAYKDQSGQWKLFDPPSDKGRNHKADVLSHVTKNPEAWFPQIGSEAAFKDLASLSMGNIVLVDDQRANFQSQYGASVLRYCKVARYDADLYYDMRMVKNMGGIGAHHDADYDTLKRFVEDPWMCKETMQARGCQERDFADFQRHPPVKLVVFDFDETLTLATFMPRSKAITTKVGWNPTEAEFKDWSQEDLVKYNFESPWVDGSRVQKLRALFEEIAKENTLAILTQNRSGVVAVLNLLALANLLEHFSTIWCMSAPQGDCDGAFWENGRWHLFRTPCNEVHQHKADVLTHVAGHPQRWFPQLTSDSTLAAKLKDLRLEHVVLVDDERANFRNDSSISAAKVLRYCKVSRYDETYRDCGLLDQMGGLGARSDHDYEELKSFVKQPWEYPYPNRDEEERNMGKKKSPSNVSFSHDGQVWDLCREHEELLRMADEQADRRSGMEIERRLRHAHHRSILYGFGTLLVPIFAERQAFGPIAAQDVLLSLLIMTLICSASGYFLTRSAPLLLTRLLLRLRPGLELRDEVWEEALPGKEVLLGEEAAEEGNARKRQIRKRTGAELLFIVVHNSAVASLAMLAWAFGWPSLALHAFCLEIGYEVFDSFSLGFQRMEPETLIHHLVSPICILCSTQTDIDFRVLCQLSICIDLSGAILGMSKFLLRFSHLSASRIYQFLSMVYIFLRVIFPLIASNPEIGTVVIRMLLELVQPAA</sequence>
<gene>
    <name evidence="3" type="ORF">SCF082_LOCUS42573</name>
</gene>
<accession>A0ABP0QQF6</accession>
<comment type="caution">
    <text evidence="3">The sequence shown here is derived from an EMBL/GenBank/DDBJ whole genome shotgun (WGS) entry which is preliminary data.</text>
</comment>
<feature type="transmembrane region" description="Helical" evidence="2">
    <location>
        <begin position="819"/>
        <end position="838"/>
    </location>
</feature>
<evidence type="ECO:0000313" key="3">
    <source>
        <dbReference type="EMBL" id="CAK9090249.1"/>
    </source>
</evidence>
<keyword evidence="4" id="KW-1185">Reference proteome</keyword>
<name>A0ABP0QQF6_9DINO</name>
<keyword evidence="2" id="KW-1133">Transmembrane helix</keyword>
<feature type="compositionally biased region" description="Polar residues" evidence="1">
    <location>
        <begin position="27"/>
        <end position="39"/>
    </location>
</feature>
<feature type="compositionally biased region" description="Polar residues" evidence="1">
    <location>
        <begin position="1"/>
        <end position="11"/>
    </location>
</feature>
<proteinExistence type="predicted"/>
<protein>
    <submittedName>
        <fullName evidence="3">Mitochondrial brown fat uncoupling protein 1</fullName>
    </submittedName>
</protein>
<feature type="region of interest" description="Disordered" evidence="1">
    <location>
        <begin position="1"/>
        <end position="40"/>
    </location>
</feature>
<organism evidence="3 4">
    <name type="scientific">Durusdinium trenchii</name>
    <dbReference type="NCBI Taxonomy" id="1381693"/>
    <lineage>
        <taxon>Eukaryota</taxon>
        <taxon>Sar</taxon>
        <taxon>Alveolata</taxon>
        <taxon>Dinophyceae</taxon>
        <taxon>Suessiales</taxon>
        <taxon>Symbiodiniaceae</taxon>
        <taxon>Durusdinium</taxon>
    </lineage>
</organism>
<dbReference type="Proteomes" id="UP001642464">
    <property type="component" value="Unassembled WGS sequence"/>
</dbReference>
<feature type="transmembrane region" description="Helical" evidence="2">
    <location>
        <begin position="895"/>
        <end position="917"/>
    </location>
</feature>
<evidence type="ECO:0000256" key="2">
    <source>
        <dbReference type="SAM" id="Phobius"/>
    </source>
</evidence>
<keyword evidence="2" id="KW-0472">Membrane</keyword>
<keyword evidence="2" id="KW-0812">Transmembrane</keyword>
<evidence type="ECO:0000256" key="1">
    <source>
        <dbReference type="SAM" id="MobiDB-lite"/>
    </source>
</evidence>
<reference evidence="3 4" key="1">
    <citation type="submission" date="2024-02" db="EMBL/GenBank/DDBJ databases">
        <authorList>
            <person name="Chen Y."/>
            <person name="Shah S."/>
            <person name="Dougan E. K."/>
            <person name="Thang M."/>
            <person name="Chan C."/>
        </authorList>
    </citation>
    <scope>NUCLEOTIDE SEQUENCE [LARGE SCALE GENOMIC DNA]</scope>
</reference>
<dbReference type="EMBL" id="CAXAMM010039962">
    <property type="protein sequence ID" value="CAK9090249.1"/>
    <property type="molecule type" value="Genomic_DNA"/>
</dbReference>